<dbReference type="EMBL" id="JBCAWK010000001">
    <property type="protein sequence ID" value="KAK8869631.1"/>
    <property type="molecule type" value="Genomic_DNA"/>
</dbReference>
<evidence type="ECO:0000313" key="5">
    <source>
        <dbReference type="Proteomes" id="UP001388673"/>
    </source>
</evidence>
<dbReference type="AlphaFoldDB" id="A0AAW0Z603"/>
<dbReference type="PANTHER" id="PTHR33788:SF1">
    <property type="entry name" value="ZINC-BINDING PROTEIN"/>
    <property type="match status" value="1"/>
</dbReference>
<feature type="domain" description="Small EDRK-rich factor-like N-terminal" evidence="2">
    <location>
        <begin position="3"/>
        <end position="34"/>
    </location>
</feature>
<comment type="caution">
    <text evidence="4">The sequence shown here is derived from an EMBL/GenBank/DDBJ whole genome shotgun (WGS) entry which is preliminary data.</text>
</comment>
<dbReference type="Gene3D" id="4.10.1050.10">
    <property type="entry name" value="At2g23090-like"/>
    <property type="match status" value="1"/>
</dbReference>
<feature type="region of interest" description="Disordered" evidence="1">
    <location>
        <begin position="1"/>
        <end position="31"/>
    </location>
</feature>
<dbReference type="InterPro" id="IPR039713">
    <property type="entry name" value="At2g23090-like"/>
</dbReference>
<dbReference type="RefSeq" id="XP_066805877.1">
    <property type="nucleotide sequence ID" value="XM_066943335.1"/>
</dbReference>
<dbReference type="Pfam" id="PF12907">
    <property type="entry name" value="zf-met2"/>
    <property type="match status" value="1"/>
</dbReference>
<dbReference type="PANTHER" id="PTHR33788">
    <property type="entry name" value="OS07G0114300 PROTEIN"/>
    <property type="match status" value="1"/>
</dbReference>
<feature type="domain" description="At2g23090-like zinc-binding" evidence="3">
    <location>
        <begin position="38"/>
        <end position="74"/>
    </location>
</feature>
<organism evidence="4 5">
    <name type="scientific">Kwoniella newhampshirensis</name>
    <dbReference type="NCBI Taxonomy" id="1651941"/>
    <lineage>
        <taxon>Eukaryota</taxon>
        <taxon>Fungi</taxon>
        <taxon>Dikarya</taxon>
        <taxon>Basidiomycota</taxon>
        <taxon>Agaricomycotina</taxon>
        <taxon>Tremellomycetes</taxon>
        <taxon>Tremellales</taxon>
        <taxon>Cryptococcaceae</taxon>
        <taxon>Kwoniella</taxon>
    </lineage>
</organism>
<evidence type="ECO:0000259" key="3">
    <source>
        <dbReference type="Pfam" id="PF12907"/>
    </source>
</evidence>
<evidence type="ECO:0000259" key="2">
    <source>
        <dbReference type="Pfam" id="PF04419"/>
    </source>
</evidence>
<protein>
    <submittedName>
        <fullName evidence="4">Uncharacterized protein</fullName>
    </submittedName>
</protein>
<name>A0AAW0Z603_9TREE</name>
<proteinExistence type="predicted"/>
<dbReference type="KEGG" id="kne:92177459"/>
<reference evidence="4 5" key="1">
    <citation type="journal article" date="2024" name="bioRxiv">
        <title>Comparative genomics of Cryptococcus and Kwoniella reveals pathogenesis evolution and contrasting karyotype dynamics via intercentromeric recombination or chromosome fusion.</title>
        <authorList>
            <person name="Coelho M.A."/>
            <person name="David-Palma M."/>
            <person name="Shea T."/>
            <person name="Bowers K."/>
            <person name="McGinley-Smith S."/>
            <person name="Mohammad A.W."/>
            <person name="Gnirke A."/>
            <person name="Yurkov A.M."/>
            <person name="Nowrousian M."/>
            <person name="Sun S."/>
            <person name="Cuomo C.A."/>
            <person name="Heitman J."/>
        </authorList>
    </citation>
    <scope>NUCLEOTIDE SEQUENCE [LARGE SCALE GENOMIC DNA]</scope>
    <source>
        <strain evidence="4 5">CBS 13917</strain>
    </source>
</reference>
<dbReference type="InterPro" id="IPR039438">
    <property type="entry name" value="At2g23090-like_Znf"/>
</dbReference>
<accession>A0AAW0Z603</accession>
<dbReference type="Proteomes" id="UP001388673">
    <property type="component" value="Unassembled WGS sequence"/>
</dbReference>
<dbReference type="SUPFAM" id="SSF118359">
    <property type="entry name" value="Expressed protein At2g23090/F21P24.15"/>
    <property type="match status" value="1"/>
</dbReference>
<keyword evidence="5" id="KW-1185">Reference proteome</keyword>
<dbReference type="InterPro" id="IPR007513">
    <property type="entry name" value="SERF-like_N"/>
</dbReference>
<evidence type="ECO:0000256" key="1">
    <source>
        <dbReference type="SAM" id="MobiDB-lite"/>
    </source>
</evidence>
<dbReference type="GeneID" id="92177459"/>
<dbReference type="Pfam" id="PF04419">
    <property type="entry name" value="SERF-like_N"/>
    <property type="match status" value="1"/>
</dbReference>
<dbReference type="InterPro" id="IPR026939">
    <property type="entry name" value="ZNF706/At2g23090_sf"/>
</dbReference>
<sequence length="78" mass="8188">MGGGNGAKAAQARERNAAKASKGPTSQLKSNQAANSIQCFTCKQTFQGTSKLLILQQHVDGKHPKLDVKTCFPGFVAA</sequence>
<evidence type="ECO:0000313" key="4">
    <source>
        <dbReference type="EMBL" id="KAK8869631.1"/>
    </source>
</evidence>
<gene>
    <name evidence="4" type="ORF">IAR55_000199</name>
</gene>